<keyword evidence="3" id="KW-0175">Coiled coil</keyword>
<dbReference type="OrthoDB" id="19419at2759"/>
<dbReference type="SUPFAM" id="SSF143113">
    <property type="entry name" value="NAP-like"/>
    <property type="match status" value="1"/>
</dbReference>
<feature type="coiled-coil region" evidence="3">
    <location>
        <begin position="15"/>
        <end position="42"/>
    </location>
</feature>
<evidence type="ECO:0000313" key="6">
    <source>
        <dbReference type="Proteomes" id="UP000005222"/>
    </source>
</evidence>
<gene>
    <name evidence="5" type="primary">Piso0_005645</name>
    <name evidence="5" type="ORF">GNLVRS01_PISO0N19461g</name>
</gene>
<proteinExistence type="inferred from homology"/>
<dbReference type="HOGENOM" id="CLU_072852_0_0_1"/>
<sequence length="281" mass="32265">MSSEESKIEAGSKDLEKHLNALAECEIEFDKAENDAAIYRLKKTSGIYAKRREILKAIPQFWYIVLAENEDFSDYIRTEDLKFLEFVSDIYVHHKVVDTNSAEDAKYFSITIGFKDTENEPPLIKEQEIKKEFRTVVVDGEEKLESEPVAVEWPHELKDINPAAIKKSKEGELSAAEKKKYRMGMKSFFAWFAWTGKKPGKEFRNGEELARLIAEDIYPYAVKYYSEALPGHGESEEDSSEGEELDLSESEDEADSKQVSTSRKRQRSDSDEETVSSKKQK</sequence>
<dbReference type="FunCoup" id="G8XZJ7">
    <property type="interactions" value="970"/>
</dbReference>
<dbReference type="eggNOG" id="KOG1508">
    <property type="taxonomic scope" value="Eukaryota"/>
</dbReference>
<dbReference type="GO" id="GO:0006334">
    <property type="term" value="P:nucleosome assembly"/>
    <property type="evidence" value="ECO:0007669"/>
    <property type="project" value="InterPro"/>
</dbReference>
<dbReference type="GO" id="GO:0005634">
    <property type="term" value="C:nucleus"/>
    <property type="evidence" value="ECO:0007669"/>
    <property type="project" value="InterPro"/>
</dbReference>
<dbReference type="PANTHER" id="PTHR11875">
    <property type="entry name" value="TESTIS-SPECIFIC Y-ENCODED PROTEIN"/>
    <property type="match status" value="1"/>
</dbReference>
<reference evidence="5 6" key="1">
    <citation type="journal article" date="2012" name="G3 (Bethesda)">
        <title>Pichia sorbitophila, an interspecies yeast hybrid reveals early steps of genome resolution following polyploidization.</title>
        <authorList>
            <person name="Leh Louis V."/>
            <person name="Despons L."/>
            <person name="Friedrich A."/>
            <person name="Martin T."/>
            <person name="Durrens P."/>
            <person name="Casaregola S."/>
            <person name="Neuveglise C."/>
            <person name="Fairhead C."/>
            <person name="Marck C."/>
            <person name="Cruz J.A."/>
            <person name="Straub M.L."/>
            <person name="Kugler V."/>
            <person name="Sacerdot C."/>
            <person name="Uzunov Z."/>
            <person name="Thierry A."/>
            <person name="Weiss S."/>
            <person name="Bleykasten C."/>
            <person name="De Montigny J."/>
            <person name="Jacques N."/>
            <person name="Jung P."/>
            <person name="Lemaire M."/>
            <person name="Mallet S."/>
            <person name="Morel G."/>
            <person name="Richard G.F."/>
            <person name="Sarkar A."/>
            <person name="Savel G."/>
            <person name="Schacherer J."/>
            <person name="Seret M.L."/>
            <person name="Talla E."/>
            <person name="Samson G."/>
            <person name="Jubin C."/>
            <person name="Poulain J."/>
            <person name="Vacherie B."/>
            <person name="Barbe V."/>
            <person name="Pelletier E."/>
            <person name="Sherman D.J."/>
            <person name="Westhof E."/>
            <person name="Weissenbach J."/>
            <person name="Baret P.V."/>
            <person name="Wincker P."/>
            <person name="Gaillardin C."/>
            <person name="Dujon B."/>
            <person name="Souciet J.L."/>
        </authorList>
    </citation>
    <scope>NUCLEOTIDE SEQUENCE [LARGE SCALE GENOMIC DNA]</scope>
    <source>
        <strain evidence="6">ATCC MYA-4447 / BCRC 22081 / CBS 7064 / NBRC 10061 / NRRL Y-12695</strain>
    </source>
</reference>
<evidence type="ECO:0000313" key="5">
    <source>
        <dbReference type="EMBL" id="CCE87106.1"/>
    </source>
</evidence>
<comment type="similarity">
    <text evidence="1 2">Belongs to the nucleosome assembly protein (NAP) family.</text>
</comment>
<accession>G8XZJ7</accession>
<dbReference type="Proteomes" id="UP000005222">
    <property type="component" value="Chromosome N"/>
</dbReference>
<dbReference type="STRING" id="559304.G8XZJ7"/>
<dbReference type="OMA" id="PGKEFPN"/>
<dbReference type="AlphaFoldDB" id="G8XZJ7"/>
<name>G8XZJ7_PICSO</name>
<dbReference type="InterPro" id="IPR002164">
    <property type="entry name" value="NAP_family"/>
</dbReference>
<dbReference type="Gene3D" id="3.30.1120.90">
    <property type="entry name" value="Nucleosome assembly protein"/>
    <property type="match status" value="1"/>
</dbReference>
<evidence type="ECO:0000256" key="1">
    <source>
        <dbReference type="ARBA" id="ARBA00009947"/>
    </source>
</evidence>
<keyword evidence="6" id="KW-1185">Reference proteome</keyword>
<evidence type="ECO:0000256" key="4">
    <source>
        <dbReference type="SAM" id="MobiDB-lite"/>
    </source>
</evidence>
<evidence type="ECO:0000256" key="3">
    <source>
        <dbReference type="SAM" id="Coils"/>
    </source>
</evidence>
<feature type="region of interest" description="Disordered" evidence="4">
    <location>
        <begin position="229"/>
        <end position="281"/>
    </location>
</feature>
<dbReference type="InParanoid" id="G8XZJ7"/>
<organism evidence="5 6">
    <name type="scientific">Pichia sorbitophila (strain ATCC MYA-4447 / BCRC 22081 / CBS 7064 / NBRC 10061 / NRRL Y-12695)</name>
    <name type="common">Hybrid yeast</name>
    <dbReference type="NCBI Taxonomy" id="559304"/>
    <lineage>
        <taxon>Eukaryota</taxon>
        <taxon>Fungi</taxon>
        <taxon>Dikarya</taxon>
        <taxon>Ascomycota</taxon>
        <taxon>Saccharomycotina</taxon>
        <taxon>Pichiomycetes</taxon>
        <taxon>Debaryomycetaceae</taxon>
        <taxon>Millerozyma</taxon>
    </lineage>
</organism>
<evidence type="ECO:0000256" key="2">
    <source>
        <dbReference type="RuleBase" id="RU003876"/>
    </source>
</evidence>
<protein>
    <submittedName>
        <fullName evidence="5">Piso0_005645 protein</fullName>
    </submittedName>
</protein>
<feature type="compositionally biased region" description="Acidic residues" evidence="4">
    <location>
        <begin position="235"/>
        <end position="254"/>
    </location>
</feature>
<dbReference type="InterPro" id="IPR037231">
    <property type="entry name" value="NAP-like_sf"/>
</dbReference>
<dbReference type="Pfam" id="PF00956">
    <property type="entry name" value="NAP"/>
    <property type="match status" value="1"/>
</dbReference>
<dbReference type="EMBL" id="FO082046">
    <property type="protein sequence ID" value="CCE87106.1"/>
    <property type="molecule type" value="Genomic_DNA"/>
</dbReference>